<dbReference type="AlphaFoldDB" id="A0A2I1GJC3"/>
<protein>
    <submittedName>
        <fullName evidence="1">Uncharacterized protein</fullName>
    </submittedName>
</protein>
<comment type="caution">
    <text evidence="1">The sequence shown here is derived from an EMBL/GenBank/DDBJ whole genome shotgun (WGS) entry which is preliminary data.</text>
</comment>
<reference evidence="1 2" key="1">
    <citation type="submission" date="2015-10" db="EMBL/GenBank/DDBJ databases">
        <title>Genome analyses suggest a sexual origin of heterokaryosis in a supposedly ancient asexual fungus.</title>
        <authorList>
            <person name="Ropars J."/>
            <person name="Sedzielewska K."/>
            <person name="Noel J."/>
            <person name="Charron P."/>
            <person name="Farinelli L."/>
            <person name="Marton T."/>
            <person name="Kruger M."/>
            <person name="Pelin A."/>
            <person name="Brachmann A."/>
            <person name="Corradi N."/>
        </authorList>
    </citation>
    <scope>NUCLEOTIDE SEQUENCE [LARGE SCALE GENOMIC DNA]</scope>
    <source>
        <strain evidence="1 2">A4</strain>
    </source>
</reference>
<sequence>MVSESSNNDVCLFKSWDKLGLFDGYDDDEFNQWCKFHSYNDMAQLDYVKYWTESEIKRDYQIYQDNLSYERVENLNACVVSMTPASKKYDMDHRFMRVGSVSFLNENEEFEVETVLAINPCARLCGIDESKIYFMLLTRLLKCRCRRPIIYKLHVSFSSIDDQFPAFKSIYGYDTDMI</sequence>
<evidence type="ECO:0000313" key="2">
    <source>
        <dbReference type="Proteomes" id="UP000234323"/>
    </source>
</evidence>
<dbReference type="EMBL" id="LLXI01000475">
    <property type="protein sequence ID" value="PKY46715.1"/>
    <property type="molecule type" value="Genomic_DNA"/>
</dbReference>
<gene>
    <name evidence="1" type="ORF">RhiirA4_461657</name>
</gene>
<keyword evidence="2" id="KW-1185">Reference proteome</keyword>
<proteinExistence type="predicted"/>
<accession>A0A2I1GJC3</accession>
<evidence type="ECO:0000313" key="1">
    <source>
        <dbReference type="EMBL" id="PKY46715.1"/>
    </source>
</evidence>
<organism evidence="1 2">
    <name type="scientific">Rhizophagus irregularis</name>
    <dbReference type="NCBI Taxonomy" id="588596"/>
    <lineage>
        <taxon>Eukaryota</taxon>
        <taxon>Fungi</taxon>
        <taxon>Fungi incertae sedis</taxon>
        <taxon>Mucoromycota</taxon>
        <taxon>Glomeromycotina</taxon>
        <taxon>Glomeromycetes</taxon>
        <taxon>Glomerales</taxon>
        <taxon>Glomeraceae</taxon>
        <taxon>Rhizophagus</taxon>
    </lineage>
</organism>
<dbReference type="VEuPathDB" id="FungiDB:FUN_022769"/>
<name>A0A2I1GJC3_9GLOM</name>
<dbReference type="VEuPathDB" id="FungiDB:RhiirA1_534431"/>
<dbReference type="Proteomes" id="UP000234323">
    <property type="component" value="Unassembled WGS sequence"/>
</dbReference>